<dbReference type="RefSeq" id="XP_009051610.1">
    <property type="nucleotide sequence ID" value="XM_009053362.1"/>
</dbReference>
<dbReference type="PANTHER" id="PTHR34179:SF1">
    <property type="entry name" value="TUMOR PROTEIN P53-INDUCIBLE PROTEIN 13"/>
    <property type="match status" value="1"/>
</dbReference>
<name>V4ASB1_LOTGI</name>
<sequence>MHKRERCSTKLYQVEKNEKAWIGNLKVKSLRRVPSLHESLPAPAILGLGERVCVQVLNGVENFRRWRLLIFTLLFSLSSSKNHGAPMGPHKHCDDGESDISIDWDPESTTEYTCTGDRVEPDLNYVPSEECDKDPEAAFHECYPRRITYNGIPTSGMHRPVWAAYGEYKYCPPQRWLHNLEHSAIVMLYHPCVNETEANPLKKLLSRCVRRHLITPSKLLNISRPFALLTWGCKLIMSTVNLTLAEKYIRDHARDGPELKTYSSGRYNVGLINSASTPRGSDYHDSLICPKAGKEYQEYKEKEKKTVRNRRAIQKRLDETAFMAEALLEEAENKAYLVTR</sequence>
<dbReference type="KEGG" id="lgi:LOTGIDRAFT_228331"/>
<dbReference type="OrthoDB" id="5960270at2759"/>
<dbReference type="STRING" id="225164.V4ASB1"/>
<evidence type="ECO:0000313" key="1">
    <source>
        <dbReference type="EMBL" id="ESO97760.1"/>
    </source>
</evidence>
<dbReference type="PANTHER" id="PTHR34179">
    <property type="entry name" value="TUMOR PROTEIN P53-INDUCIBLE PROTEIN 13"/>
    <property type="match status" value="1"/>
</dbReference>
<evidence type="ECO:0000313" key="2">
    <source>
        <dbReference type="Proteomes" id="UP000030746"/>
    </source>
</evidence>
<dbReference type="EMBL" id="KB201304">
    <property type="protein sequence ID" value="ESO97760.1"/>
    <property type="molecule type" value="Genomic_DNA"/>
</dbReference>
<accession>V4ASB1</accession>
<dbReference type="OMA" id="WARFGEY"/>
<organism evidence="1 2">
    <name type="scientific">Lottia gigantea</name>
    <name type="common">Giant owl limpet</name>
    <dbReference type="NCBI Taxonomy" id="225164"/>
    <lineage>
        <taxon>Eukaryota</taxon>
        <taxon>Metazoa</taxon>
        <taxon>Spiralia</taxon>
        <taxon>Lophotrochozoa</taxon>
        <taxon>Mollusca</taxon>
        <taxon>Gastropoda</taxon>
        <taxon>Patellogastropoda</taxon>
        <taxon>Lottioidea</taxon>
        <taxon>Lottiidae</taxon>
        <taxon>Lottia</taxon>
    </lineage>
</organism>
<dbReference type="GeneID" id="20247623"/>
<dbReference type="AlphaFoldDB" id="V4ASB1"/>
<protein>
    <submittedName>
        <fullName evidence="1">Uncharacterized protein</fullName>
    </submittedName>
</protein>
<dbReference type="Proteomes" id="UP000030746">
    <property type="component" value="Unassembled WGS sequence"/>
</dbReference>
<dbReference type="CTD" id="20247623"/>
<dbReference type="HOGENOM" id="CLU_817076_0_0_1"/>
<dbReference type="GO" id="GO:0005737">
    <property type="term" value="C:cytoplasm"/>
    <property type="evidence" value="ECO:0007669"/>
    <property type="project" value="TreeGrafter"/>
</dbReference>
<dbReference type="InterPro" id="IPR021454">
    <property type="entry name" value="DUF3105"/>
</dbReference>
<gene>
    <name evidence="1" type="ORF">LOTGIDRAFT_228331</name>
</gene>
<keyword evidence="2" id="KW-1185">Reference proteome</keyword>
<reference evidence="1 2" key="1">
    <citation type="journal article" date="2013" name="Nature">
        <title>Insights into bilaterian evolution from three spiralian genomes.</title>
        <authorList>
            <person name="Simakov O."/>
            <person name="Marletaz F."/>
            <person name="Cho S.J."/>
            <person name="Edsinger-Gonzales E."/>
            <person name="Havlak P."/>
            <person name="Hellsten U."/>
            <person name="Kuo D.H."/>
            <person name="Larsson T."/>
            <person name="Lv J."/>
            <person name="Arendt D."/>
            <person name="Savage R."/>
            <person name="Osoegawa K."/>
            <person name="de Jong P."/>
            <person name="Grimwood J."/>
            <person name="Chapman J.A."/>
            <person name="Shapiro H."/>
            <person name="Aerts A."/>
            <person name="Otillar R.P."/>
            <person name="Terry A.Y."/>
            <person name="Boore J.L."/>
            <person name="Grigoriev I.V."/>
            <person name="Lindberg D.R."/>
            <person name="Seaver E.C."/>
            <person name="Weisblat D.A."/>
            <person name="Putnam N.H."/>
            <person name="Rokhsar D.S."/>
        </authorList>
    </citation>
    <scope>NUCLEOTIDE SEQUENCE [LARGE SCALE GENOMIC DNA]</scope>
</reference>
<dbReference type="Pfam" id="PF11303">
    <property type="entry name" value="DUF3105"/>
    <property type="match status" value="1"/>
</dbReference>
<proteinExistence type="predicted"/>